<name>A0ABR4B128_9LECA</name>
<organism evidence="1 2">
    <name type="scientific">Lepraria finkii</name>
    <dbReference type="NCBI Taxonomy" id="1340010"/>
    <lineage>
        <taxon>Eukaryota</taxon>
        <taxon>Fungi</taxon>
        <taxon>Dikarya</taxon>
        <taxon>Ascomycota</taxon>
        <taxon>Pezizomycotina</taxon>
        <taxon>Lecanoromycetes</taxon>
        <taxon>OSLEUM clade</taxon>
        <taxon>Lecanoromycetidae</taxon>
        <taxon>Lecanorales</taxon>
        <taxon>Lecanorineae</taxon>
        <taxon>Stereocaulaceae</taxon>
        <taxon>Lepraria</taxon>
    </lineage>
</organism>
<comment type="caution">
    <text evidence="1">The sequence shown here is derived from an EMBL/GenBank/DDBJ whole genome shotgun (WGS) entry which is preliminary data.</text>
</comment>
<accession>A0ABR4B128</accession>
<protein>
    <submittedName>
        <fullName evidence="1">Uncharacterized protein</fullName>
    </submittedName>
</protein>
<dbReference type="Proteomes" id="UP001590951">
    <property type="component" value="Unassembled WGS sequence"/>
</dbReference>
<gene>
    <name evidence="1" type="ORF">ABVK25_008211</name>
</gene>
<sequence>MNTSNTKAKEPRGIRTIHITNVVRAFAQRTLKQENRWLRQQVESPDRDGISIGCGAGGFRHLNQKGPGSGELYPEAQQVLARLEREREAARRAAGVRAGKYVEDWFEVGGDRGGEDREGLL</sequence>
<reference evidence="1 2" key="1">
    <citation type="submission" date="2024-09" db="EMBL/GenBank/DDBJ databases">
        <title>Rethinking Asexuality: The Enigmatic Case of Functional Sexual Genes in Lepraria (Stereocaulaceae).</title>
        <authorList>
            <person name="Doellman M."/>
            <person name="Sun Y."/>
            <person name="Barcenas-Pena A."/>
            <person name="Lumbsch H.T."/>
            <person name="Grewe F."/>
        </authorList>
    </citation>
    <scope>NUCLEOTIDE SEQUENCE [LARGE SCALE GENOMIC DNA]</scope>
    <source>
        <strain evidence="1 2">Grewe 0041</strain>
    </source>
</reference>
<keyword evidence="2" id="KW-1185">Reference proteome</keyword>
<evidence type="ECO:0000313" key="2">
    <source>
        <dbReference type="Proteomes" id="UP001590951"/>
    </source>
</evidence>
<evidence type="ECO:0000313" key="1">
    <source>
        <dbReference type="EMBL" id="KAL2051549.1"/>
    </source>
</evidence>
<dbReference type="EMBL" id="JBHFEH010000034">
    <property type="protein sequence ID" value="KAL2051549.1"/>
    <property type="molecule type" value="Genomic_DNA"/>
</dbReference>
<proteinExistence type="predicted"/>